<evidence type="ECO:0000313" key="1">
    <source>
        <dbReference type="EMBL" id="GIY80300.1"/>
    </source>
</evidence>
<gene>
    <name evidence="1" type="ORF">CDAR_19541</name>
</gene>
<sequence length="87" mass="9975">MSFEDYIVKGGTSCKRPYLQSHQYTISSVTIKTPKKLEAKTLVKGREKDFFELPSRRWPKGFSEREDKTPVTNEVFVLLPALGVLKP</sequence>
<comment type="caution">
    <text evidence="1">The sequence shown here is derived from an EMBL/GenBank/DDBJ whole genome shotgun (WGS) entry which is preliminary data.</text>
</comment>
<dbReference type="Proteomes" id="UP001054837">
    <property type="component" value="Unassembled WGS sequence"/>
</dbReference>
<organism evidence="1 2">
    <name type="scientific">Caerostris darwini</name>
    <dbReference type="NCBI Taxonomy" id="1538125"/>
    <lineage>
        <taxon>Eukaryota</taxon>
        <taxon>Metazoa</taxon>
        <taxon>Ecdysozoa</taxon>
        <taxon>Arthropoda</taxon>
        <taxon>Chelicerata</taxon>
        <taxon>Arachnida</taxon>
        <taxon>Araneae</taxon>
        <taxon>Araneomorphae</taxon>
        <taxon>Entelegynae</taxon>
        <taxon>Araneoidea</taxon>
        <taxon>Araneidae</taxon>
        <taxon>Caerostris</taxon>
    </lineage>
</organism>
<dbReference type="EMBL" id="BPLQ01014490">
    <property type="protein sequence ID" value="GIY80300.1"/>
    <property type="molecule type" value="Genomic_DNA"/>
</dbReference>
<accession>A0AAV4WDZ3</accession>
<protein>
    <submittedName>
        <fullName evidence="1">Uncharacterized protein</fullName>
    </submittedName>
</protein>
<proteinExistence type="predicted"/>
<evidence type="ECO:0000313" key="2">
    <source>
        <dbReference type="Proteomes" id="UP001054837"/>
    </source>
</evidence>
<keyword evidence="2" id="KW-1185">Reference proteome</keyword>
<dbReference type="AlphaFoldDB" id="A0AAV4WDZ3"/>
<name>A0AAV4WDZ3_9ARAC</name>
<reference evidence="1 2" key="1">
    <citation type="submission" date="2021-06" db="EMBL/GenBank/DDBJ databases">
        <title>Caerostris darwini draft genome.</title>
        <authorList>
            <person name="Kono N."/>
            <person name="Arakawa K."/>
        </authorList>
    </citation>
    <scope>NUCLEOTIDE SEQUENCE [LARGE SCALE GENOMIC DNA]</scope>
</reference>